<dbReference type="InterPro" id="IPR022604">
    <property type="entry name" value="DUF2955"/>
</dbReference>
<keyword evidence="1" id="KW-1133">Transmembrane helix</keyword>
<dbReference type="Proteomes" id="UP001143362">
    <property type="component" value="Unassembled WGS sequence"/>
</dbReference>
<feature type="transmembrane region" description="Helical" evidence="1">
    <location>
        <begin position="245"/>
        <end position="267"/>
    </location>
</feature>
<organism evidence="2 3">
    <name type="scientific">Candidatus Litorirhabdus singularis</name>
    <dbReference type="NCBI Taxonomy" id="2518993"/>
    <lineage>
        <taxon>Bacteria</taxon>
        <taxon>Pseudomonadati</taxon>
        <taxon>Pseudomonadota</taxon>
        <taxon>Gammaproteobacteria</taxon>
        <taxon>Cellvibrionales</taxon>
        <taxon>Halieaceae</taxon>
        <taxon>Candidatus Litorirhabdus</taxon>
    </lineage>
</organism>
<reference evidence="2" key="1">
    <citation type="submission" date="2019-02" db="EMBL/GenBank/DDBJ databases">
        <authorList>
            <person name="Li S.-H."/>
        </authorList>
    </citation>
    <scope>NUCLEOTIDE SEQUENCE</scope>
    <source>
        <strain evidence="2">IMCC14734</strain>
    </source>
</reference>
<name>A0ABT3TMC2_9GAMM</name>
<feature type="transmembrane region" description="Helical" evidence="1">
    <location>
        <begin position="221"/>
        <end position="239"/>
    </location>
</feature>
<feature type="transmembrane region" description="Helical" evidence="1">
    <location>
        <begin position="303"/>
        <end position="325"/>
    </location>
</feature>
<dbReference type="Pfam" id="PF11168">
    <property type="entry name" value="DUF2955"/>
    <property type="match status" value="1"/>
</dbReference>
<sequence>MDVAARRVFRLSLTVALTLAAAYAIPLEMPFLAPIFAFMLAAAPKPPMGVKGMLGLMLVLTLTLGVGLLLLPVLMHYPLTGLLLVFVGLFVTNFLSINLGKGAAATLLTAGITMITAAGTVSYVVASSIIDAMVLGVALAVVCHWLVYPLFPEDSAATPVPEPAVDVVESNWLALRATLIVFPSFLLVLVNPAAYMPIVMKAVSLGQQTSILDARHAGKELLGSTLLAGLFAVVLWFGLSIAPNLWMFFLWTLLLGIFLAGKFYGVLATRYPPSFWQNVLVTMLILLGPAVEDSASGKDVYKAFAVRMGLFLLVTLYAWMALIFLEWLRARSSNRALGALEVG</sequence>
<gene>
    <name evidence="2" type="ORF">EYC98_16905</name>
</gene>
<feature type="transmembrane region" description="Helical" evidence="1">
    <location>
        <begin position="48"/>
        <end position="70"/>
    </location>
</feature>
<evidence type="ECO:0000313" key="2">
    <source>
        <dbReference type="EMBL" id="MCX2982544.1"/>
    </source>
</evidence>
<feature type="transmembrane region" description="Helical" evidence="1">
    <location>
        <begin position="274"/>
        <end position="291"/>
    </location>
</feature>
<keyword evidence="3" id="KW-1185">Reference proteome</keyword>
<proteinExistence type="predicted"/>
<keyword evidence="1" id="KW-0812">Transmembrane</keyword>
<dbReference type="EMBL" id="SHNN01000003">
    <property type="protein sequence ID" value="MCX2982544.1"/>
    <property type="molecule type" value="Genomic_DNA"/>
</dbReference>
<accession>A0ABT3TMC2</accession>
<feature type="transmembrane region" description="Helical" evidence="1">
    <location>
        <begin position="171"/>
        <end position="200"/>
    </location>
</feature>
<comment type="caution">
    <text evidence="2">The sequence shown here is derived from an EMBL/GenBank/DDBJ whole genome shotgun (WGS) entry which is preliminary data.</text>
</comment>
<evidence type="ECO:0000256" key="1">
    <source>
        <dbReference type="SAM" id="Phobius"/>
    </source>
</evidence>
<protein>
    <submittedName>
        <fullName evidence="2">DUF2955 domain-containing protein</fullName>
    </submittedName>
</protein>
<evidence type="ECO:0000313" key="3">
    <source>
        <dbReference type="Proteomes" id="UP001143362"/>
    </source>
</evidence>
<keyword evidence="1" id="KW-0472">Membrane</keyword>
<feature type="transmembrane region" description="Helical" evidence="1">
    <location>
        <begin position="77"/>
        <end position="97"/>
    </location>
</feature>
<feature type="transmembrane region" description="Helical" evidence="1">
    <location>
        <begin position="103"/>
        <end position="125"/>
    </location>
</feature>
<feature type="transmembrane region" description="Helical" evidence="1">
    <location>
        <begin position="132"/>
        <end position="151"/>
    </location>
</feature>